<dbReference type="SUPFAM" id="SSF55073">
    <property type="entry name" value="Nucleotide cyclase"/>
    <property type="match status" value="1"/>
</dbReference>
<organism evidence="1 3">
    <name type="scientific">Mycobacterium gordonae</name>
    <dbReference type="NCBI Taxonomy" id="1778"/>
    <lineage>
        <taxon>Bacteria</taxon>
        <taxon>Bacillati</taxon>
        <taxon>Actinomycetota</taxon>
        <taxon>Actinomycetes</taxon>
        <taxon>Mycobacteriales</taxon>
        <taxon>Mycobacteriaceae</taxon>
        <taxon>Mycobacterium</taxon>
    </lineage>
</organism>
<keyword evidence="4" id="KW-1185">Reference proteome</keyword>
<dbReference type="AlphaFoldDB" id="A0A1A6BA28"/>
<evidence type="ECO:0000313" key="3">
    <source>
        <dbReference type="Proteomes" id="UP000093757"/>
    </source>
</evidence>
<dbReference type="EMBL" id="LQOY01000019">
    <property type="protein sequence ID" value="ORV95676.1"/>
    <property type="molecule type" value="Genomic_DNA"/>
</dbReference>
<gene>
    <name evidence="1" type="ORF">A9W98_31685</name>
    <name evidence="2" type="ORF">AWC08_14490</name>
</gene>
<accession>A0A1A6BA28</accession>
<protein>
    <submittedName>
        <fullName evidence="1">Uncharacterized protein</fullName>
    </submittedName>
</protein>
<proteinExistence type="predicted"/>
<dbReference type="Gene3D" id="3.30.70.1230">
    <property type="entry name" value="Nucleotide cyclase"/>
    <property type="match status" value="1"/>
</dbReference>
<dbReference type="InterPro" id="IPR029787">
    <property type="entry name" value="Nucleotide_cyclase"/>
</dbReference>
<dbReference type="EMBL" id="MAEM01000467">
    <property type="protein sequence ID" value="OBR99172.1"/>
    <property type="molecule type" value="Genomic_DNA"/>
</dbReference>
<sequence length="131" mass="14078">MRRNDDYFGHDVNAAARITALADAGQAVITEPVGQVCTRLGLAPDPLGAQQLHNIATPVEVYTVALAAARYPTDPVCLVRVDPRTAASHLRRAGRDWWFCLSECAQRFAAAPAHYTGEEHSVARPAARGSA</sequence>
<dbReference type="Proteomes" id="UP000193928">
    <property type="component" value="Unassembled WGS sequence"/>
</dbReference>
<evidence type="ECO:0000313" key="1">
    <source>
        <dbReference type="EMBL" id="OBR99172.1"/>
    </source>
</evidence>
<name>A0A1A6BA28_MYCGO</name>
<dbReference type="Proteomes" id="UP000093757">
    <property type="component" value="Unassembled WGS sequence"/>
</dbReference>
<reference evidence="1 3" key="2">
    <citation type="submission" date="2016-06" db="EMBL/GenBank/DDBJ databases">
        <authorList>
            <person name="Kjaerup R.B."/>
            <person name="Dalgaard T.S."/>
            <person name="Juul-Madsen H.R."/>
        </authorList>
    </citation>
    <scope>NUCLEOTIDE SEQUENCE [LARGE SCALE GENOMIC DNA]</scope>
    <source>
        <strain evidence="1 3">1245752.6</strain>
    </source>
</reference>
<reference evidence="2 4" key="1">
    <citation type="submission" date="2016-01" db="EMBL/GenBank/DDBJ databases">
        <title>The new phylogeny of the genus Mycobacterium.</title>
        <authorList>
            <person name="Tarcisio F."/>
            <person name="Conor M."/>
            <person name="Antonella G."/>
            <person name="Elisabetta G."/>
            <person name="Giulia F.S."/>
            <person name="Sara T."/>
            <person name="Anna F."/>
            <person name="Clotilde B."/>
            <person name="Roberto B."/>
            <person name="Veronica D.S."/>
            <person name="Fabio R."/>
            <person name="Monica P."/>
            <person name="Olivier J."/>
            <person name="Enrico T."/>
            <person name="Nicola S."/>
        </authorList>
    </citation>
    <scope>NUCLEOTIDE SEQUENCE [LARGE SCALE GENOMIC DNA]</scope>
    <source>
        <strain evidence="2 4">DSM 44160</strain>
    </source>
</reference>
<comment type="caution">
    <text evidence="1">The sequence shown here is derived from an EMBL/GenBank/DDBJ whole genome shotgun (WGS) entry which is preliminary data.</text>
</comment>
<evidence type="ECO:0000313" key="4">
    <source>
        <dbReference type="Proteomes" id="UP000193928"/>
    </source>
</evidence>
<evidence type="ECO:0000313" key="2">
    <source>
        <dbReference type="EMBL" id="ORV95676.1"/>
    </source>
</evidence>
<dbReference type="RefSeq" id="WP_065136434.1">
    <property type="nucleotide sequence ID" value="NZ_JACKSU010000025.1"/>
</dbReference>